<dbReference type="SUPFAM" id="SSF51905">
    <property type="entry name" value="FAD/NAD(P)-binding domain"/>
    <property type="match status" value="2"/>
</dbReference>
<keyword evidence="3" id="KW-0285">Flavoprotein</keyword>
<feature type="domain" description="FAD/NAD(P)-binding" evidence="5">
    <location>
        <begin position="18"/>
        <end position="332"/>
    </location>
</feature>
<dbReference type="InterPro" id="IPR036188">
    <property type="entry name" value="FAD/NAD-bd_sf"/>
</dbReference>
<evidence type="ECO:0000313" key="6">
    <source>
        <dbReference type="EMBL" id="KRU21440.1"/>
    </source>
</evidence>
<protein>
    <submittedName>
        <fullName evidence="6">Pyridine nucleotide-disulfide oxidoreductase</fullName>
    </submittedName>
</protein>
<dbReference type="InterPro" id="IPR023753">
    <property type="entry name" value="FAD/NAD-binding_dom"/>
</dbReference>
<dbReference type="Gene3D" id="3.50.50.60">
    <property type="entry name" value="FAD/NAD(P)-binding domain"/>
    <property type="match status" value="2"/>
</dbReference>
<reference evidence="6 7" key="1">
    <citation type="submission" date="2015-11" db="EMBL/GenBank/DDBJ databases">
        <title>Permanent draft genome of Psychrobacter piscatorii LQ58.</title>
        <authorList>
            <person name="Zhou M."/>
            <person name="Dong B."/>
            <person name="Liu Q."/>
        </authorList>
    </citation>
    <scope>NUCLEOTIDE SEQUENCE [LARGE SCALE GENOMIC DNA]</scope>
    <source>
        <strain evidence="6 7">LQ58</strain>
    </source>
</reference>
<evidence type="ECO:0000256" key="4">
    <source>
        <dbReference type="ARBA" id="ARBA00022827"/>
    </source>
</evidence>
<evidence type="ECO:0000313" key="7">
    <source>
        <dbReference type="Proteomes" id="UP000051202"/>
    </source>
</evidence>
<gene>
    <name evidence="6" type="ORF">AS194_12220</name>
</gene>
<dbReference type="STRING" id="554343.AS194_12220"/>
<comment type="caution">
    <text evidence="6">The sequence shown here is derived from an EMBL/GenBank/DDBJ whole genome shotgun (WGS) entry which is preliminary data.</text>
</comment>
<evidence type="ECO:0000256" key="1">
    <source>
        <dbReference type="ARBA" id="ARBA00001974"/>
    </source>
</evidence>
<accession>A0A0T6DN84</accession>
<name>A0A0T6DN84_9GAMM</name>
<evidence type="ECO:0000256" key="2">
    <source>
        <dbReference type="ARBA" id="ARBA00006442"/>
    </source>
</evidence>
<dbReference type="GO" id="GO:0016491">
    <property type="term" value="F:oxidoreductase activity"/>
    <property type="evidence" value="ECO:0007669"/>
    <property type="project" value="InterPro"/>
</dbReference>
<proteinExistence type="inferred from homology"/>
<comment type="similarity">
    <text evidence="2">Belongs to the FAD-dependent oxidoreductase family.</text>
</comment>
<evidence type="ECO:0000256" key="3">
    <source>
        <dbReference type="ARBA" id="ARBA00022630"/>
    </source>
</evidence>
<evidence type="ECO:0000259" key="5">
    <source>
        <dbReference type="Pfam" id="PF07992"/>
    </source>
</evidence>
<dbReference type="PRINTS" id="PR00368">
    <property type="entry name" value="FADPNR"/>
</dbReference>
<dbReference type="AlphaFoldDB" id="A0A0T6DN84"/>
<dbReference type="EMBL" id="LNDJ01000116">
    <property type="protein sequence ID" value="KRU21440.1"/>
    <property type="molecule type" value="Genomic_DNA"/>
</dbReference>
<comment type="cofactor">
    <cofactor evidence="1">
        <name>FAD</name>
        <dbReference type="ChEBI" id="CHEBI:57692"/>
    </cofactor>
</comment>
<dbReference type="Proteomes" id="UP000051202">
    <property type="component" value="Unassembled WGS sequence"/>
</dbReference>
<dbReference type="PRINTS" id="PR00411">
    <property type="entry name" value="PNDRDTASEI"/>
</dbReference>
<keyword evidence="4" id="KW-0274">FAD</keyword>
<dbReference type="Pfam" id="PF07992">
    <property type="entry name" value="Pyr_redox_2"/>
    <property type="match status" value="1"/>
</dbReference>
<dbReference type="PANTHER" id="PTHR43429:SF3">
    <property type="entry name" value="NITRITE REDUCTASE [NAD(P)H]"/>
    <property type="match status" value="1"/>
</dbReference>
<dbReference type="PANTHER" id="PTHR43429">
    <property type="entry name" value="PYRIDINE NUCLEOTIDE-DISULFIDE OXIDOREDUCTASE DOMAIN-CONTAINING"/>
    <property type="match status" value="1"/>
</dbReference>
<dbReference type="RefSeq" id="WP_058025748.1">
    <property type="nucleotide sequence ID" value="NZ_LNDJ01000116.1"/>
</dbReference>
<dbReference type="InterPro" id="IPR050260">
    <property type="entry name" value="FAD-bd_OxRdtase"/>
</dbReference>
<keyword evidence="7" id="KW-1185">Reference proteome</keyword>
<sequence>MSVDNLSVASITSSKNGVVIIGAGLAGWHVIDAIRAKDAEIPITLITSDSGDRYHKPMLTMAISQNKRASDLVRASGSDAAKTAGVTLLADTQVTDIDTATQQLQLISANRPDPAHTDYATISYGKLVLAMGAHPIFPKSLPEDLVWHVNHIKQFGQLQEKLATGSQHVAIVGAGMVGTEIAEDLLKAGHQVTLIDLNDAPLSQMLPAKATARIAKAIESQGIQFLGGSQVSAVTRVSGNDDSSDSEKLRVDYAPLASTEDNADVEQPEPLIVDHVIASTGLTVDGQLPAAAGVTFDRRTGIVVDEATLRTDTAHIYAIGDCMSINGVACRYVAPLRAQAATIADDILGHEHSGYDHKPPMIRLKNKAISVMVTGVPNAAGNWQVKTESDEELIMDLLDDTDAVSATVTIKAPATPKAS</sequence>
<organism evidence="6 7">
    <name type="scientific">Psychrobacter piscatorii</name>
    <dbReference type="NCBI Taxonomy" id="554343"/>
    <lineage>
        <taxon>Bacteria</taxon>
        <taxon>Pseudomonadati</taxon>
        <taxon>Pseudomonadota</taxon>
        <taxon>Gammaproteobacteria</taxon>
        <taxon>Moraxellales</taxon>
        <taxon>Moraxellaceae</taxon>
        <taxon>Psychrobacter</taxon>
    </lineage>
</organism>